<dbReference type="EMBL" id="WJJP01000336">
    <property type="protein sequence ID" value="MBD3325013.1"/>
    <property type="molecule type" value="Genomic_DNA"/>
</dbReference>
<dbReference type="Gene3D" id="3.40.50.11440">
    <property type="match status" value="1"/>
</dbReference>
<organism evidence="2 3">
    <name type="scientific">candidate division KSB3 bacterium</name>
    <dbReference type="NCBI Taxonomy" id="2044937"/>
    <lineage>
        <taxon>Bacteria</taxon>
        <taxon>candidate division KSB3</taxon>
    </lineage>
</organism>
<dbReference type="InterPro" id="IPR018657">
    <property type="entry name" value="LarA-like_N"/>
</dbReference>
<feature type="domain" description="LarA-like N-terminal" evidence="1">
    <location>
        <begin position="39"/>
        <end position="191"/>
    </location>
</feature>
<gene>
    <name evidence="2" type="ORF">GF339_10540</name>
</gene>
<protein>
    <submittedName>
        <fullName evidence="2">DUF2088 domain-containing protein</fullName>
    </submittedName>
</protein>
<dbReference type="AlphaFoldDB" id="A0A9D5JVG5"/>
<dbReference type="Proteomes" id="UP000649604">
    <property type="component" value="Unassembled WGS sequence"/>
</dbReference>
<evidence type="ECO:0000313" key="3">
    <source>
        <dbReference type="Proteomes" id="UP000649604"/>
    </source>
</evidence>
<sequence length="458" mass="49632">MLMMPPAQPRNAKNFWHSRRNKRMQSPIFPAIHIPHLEQVTLPPVHRVRLTHPRGTPVADLSQTVTAALEASQKFSTLPAGATVAIAVGSRGIARISDVVALSVQWLKGRGFRPFIVPAMGSHGGARAEDQAQILRDFNIREEVVGAPIRATMEVVEYGTVAQGIACKFDREAAAADAVLVINRVKSHTSFDRPIESGLVKMVAVGLGKAEGARNVHKIGPRGLAEVLPELARLAIAKSPISYGLALVENGDKELILVEGVEPEQFFESDERLLQVAKTYLAKLPFDQLDVLIVQEIGKDISGMGMDYAVIGRTDIRGIPNPPTPFIHKIGALSVTPESHGNAQGIGMADFIPLSVTHAIDLEALYINALTASVVEKTRIPPVLPDDRAVLRACVATCWRLDEAQARLCIIRSTLHLTEILASSSLLPELEGWEGVEVLSPPLPIEFSEEGTLLTRCP</sequence>
<evidence type="ECO:0000259" key="1">
    <source>
        <dbReference type="Pfam" id="PF09861"/>
    </source>
</evidence>
<comment type="caution">
    <text evidence="2">The sequence shown here is derived from an EMBL/GenBank/DDBJ whole genome shotgun (WGS) entry which is preliminary data.</text>
</comment>
<name>A0A9D5JVG5_9BACT</name>
<reference evidence="2" key="1">
    <citation type="submission" date="2019-11" db="EMBL/GenBank/DDBJ databases">
        <title>Microbial mats filling the niche in hypersaline microbial mats.</title>
        <authorList>
            <person name="Wong H.L."/>
            <person name="Macleod F.I."/>
            <person name="White R.A. III"/>
            <person name="Burns B.P."/>
        </authorList>
    </citation>
    <scope>NUCLEOTIDE SEQUENCE</scope>
    <source>
        <strain evidence="2">Rbin_158</strain>
    </source>
</reference>
<dbReference type="Pfam" id="PF09861">
    <property type="entry name" value="Lar_N"/>
    <property type="match status" value="1"/>
</dbReference>
<dbReference type="GO" id="GO:0050043">
    <property type="term" value="F:lactate racemase activity"/>
    <property type="evidence" value="ECO:0007669"/>
    <property type="project" value="InterPro"/>
</dbReference>
<proteinExistence type="predicted"/>
<evidence type="ECO:0000313" key="2">
    <source>
        <dbReference type="EMBL" id="MBD3325013.1"/>
    </source>
</evidence>
<accession>A0A9D5JVG5</accession>